<dbReference type="EMBL" id="AAVT01000001">
    <property type="protein sequence ID" value="EAW33037.1"/>
    <property type="molecule type" value="Genomic_DNA"/>
</dbReference>
<dbReference type="PANTHER" id="PTHR48081">
    <property type="entry name" value="AB HYDROLASE SUPERFAMILY PROTEIN C4A8.06C"/>
    <property type="match status" value="1"/>
</dbReference>
<dbReference type="SUPFAM" id="SSF53474">
    <property type="entry name" value="alpha/beta-Hydrolases"/>
    <property type="match status" value="1"/>
</dbReference>
<evidence type="ECO:0000313" key="5">
    <source>
        <dbReference type="EMBL" id="EAW33037.1"/>
    </source>
</evidence>
<feature type="domain" description="Alpha/beta hydrolase fold-3" evidence="4">
    <location>
        <begin position="131"/>
        <end position="330"/>
    </location>
</feature>
<organism evidence="5 6">
    <name type="scientific">marine gamma proteobacterium HTCC2143</name>
    <dbReference type="NCBI Taxonomy" id="247633"/>
    <lineage>
        <taxon>Bacteria</taxon>
        <taxon>Pseudomonadati</taxon>
        <taxon>Pseudomonadota</taxon>
        <taxon>Gammaproteobacteria</taxon>
        <taxon>Cellvibrionales</taxon>
        <taxon>Spongiibacteraceae</taxon>
        <taxon>BD1-7 clade</taxon>
    </lineage>
</organism>
<keyword evidence="2" id="KW-0378">Hydrolase</keyword>
<proteinExistence type="inferred from homology"/>
<dbReference type="InterPro" id="IPR013094">
    <property type="entry name" value="AB_hydrolase_3"/>
</dbReference>
<dbReference type="InterPro" id="IPR029058">
    <property type="entry name" value="AB_hydrolase_fold"/>
</dbReference>
<name>A0YA83_9GAMM</name>
<comment type="similarity">
    <text evidence="1">Belongs to the 'GDXG' lipolytic enzyme family.</text>
</comment>
<dbReference type="eggNOG" id="COG0657">
    <property type="taxonomic scope" value="Bacteria"/>
</dbReference>
<dbReference type="OrthoDB" id="9806180at2"/>
<evidence type="ECO:0000313" key="6">
    <source>
        <dbReference type="Proteomes" id="UP000004931"/>
    </source>
</evidence>
<dbReference type="Gene3D" id="3.40.50.1820">
    <property type="entry name" value="alpha/beta hydrolase"/>
    <property type="match status" value="1"/>
</dbReference>
<feature type="signal peptide" evidence="3">
    <location>
        <begin position="1"/>
        <end position="28"/>
    </location>
</feature>
<evidence type="ECO:0000256" key="3">
    <source>
        <dbReference type="SAM" id="SignalP"/>
    </source>
</evidence>
<accession>A0YA83</accession>
<sequence length="357" mass="38351">MTSLNRHIFAKLIASLSLLSALSPLSFADSHHWTIEPRKLPPPAAASAQLRQSIASTAAPDVAMRLLPFKDSAAFDWNSLIAQRSATDDETAERLVSALNVTVSQQMIEGVSVYQLTPEQLDPQFNHRVFLYLHGGAYVFGGGLGGISEAAIIANTANIRVLSVDYRMPPGHPFPAAVDDVVAVYKHLLKSTPAGAIAIGGTSAGAGLALSSIHKFKAENLQLPAAVYTGTPWADLTKTSDSLYTNEGIDRVLVAYDGLLGAAALLYADDADLKDPLISPVYGDFSGFPPVYMITGTRDMLLSDTARVHRKLRIAGVAADLNIYEGMSHAGYAFNLASPESQQTYGEMRAFLRRYLQ</sequence>
<evidence type="ECO:0000259" key="4">
    <source>
        <dbReference type="Pfam" id="PF07859"/>
    </source>
</evidence>
<feature type="chain" id="PRO_5002631021" evidence="3">
    <location>
        <begin position="29"/>
        <end position="357"/>
    </location>
</feature>
<dbReference type="AlphaFoldDB" id="A0YA83"/>
<evidence type="ECO:0000256" key="1">
    <source>
        <dbReference type="ARBA" id="ARBA00010515"/>
    </source>
</evidence>
<dbReference type="Pfam" id="PF07859">
    <property type="entry name" value="Abhydrolase_3"/>
    <property type="match status" value="1"/>
</dbReference>
<reference evidence="5 6" key="1">
    <citation type="journal article" date="2010" name="J. Bacteriol.">
        <title>Genome sequence of the oligotrophic marine Gammaproteobacterium HTCC2143, isolated from the Oregon Coast.</title>
        <authorList>
            <person name="Oh H.M."/>
            <person name="Kang I."/>
            <person name="Ferriera S."/>
            <person name="Giovannoni S.J."/>
            <person name="Cho J.C."/>
        </authorList>
    </citation>
    <scope>NUCLEOTIDE SEQUENCE [LARGE SCALE GENOMIC DNA]</scope>
    <source>
        <strain evidence="5 6">HTCC2143</strain>
    </source>
</reference>
<dbReference type="InterPro" id="IPR050300">
    <property type="entry name" value="GDXG_lipolytic_enzyme"/>
</dbReference>
<keyword evidence="6" id="KW-1185">Reference proteome</keyword>
<dbReference type="STRING" id="247633.GP2143_17316"/>
<dbReference type="PANTHER" id="PTHR48081:SF30">
    <property type="entry name" value="ACETYL-HYDROLASE LIPR-RELATED"/>
    <property type="match status" value="1"/>
</dbReference>
<dbReference type="Proteomes" id="UP000004931">
    <property type="component" value="Unassembled WGS sequence"/>
</dbReference>
<gene>
    <name evidence="5" type="ORF">GP2143_17316</name>
</gene>
<evidence type="ECO:0000256" key="2">
    <source>
        <dbReference type="ARBA" id="ARBA00022801"/>
    </source>
</evidence>
<dbReference type="GO" id="GO:0004806">
    <property type="term" value="F:triacylglycerol lipase activity"/>
    <property type="evidence" value="ECO:0007669"/>
    <property type="project" value="TreeGrafter"/>
</dbReference>
<keyword evidence="3" id="KW-0732">Signal</keyword>
<comment type="caution">
    <text evidence="5">The sequence shown here is derived from an EMBL/GenBank/DDBJ whole genome shotgun (WGS) entry which is preliminary data.</text>
</comment>
<dbReference type="ESTHER" id="9gamm-a0ya83">
    <property type="family name" value="GTSAGmotif"/>
</dbReference>
<protein>
    <submittedName>
        <fullName evidence="5">Esterase</fullName>
    </submittedName>
</protein>